<gene>
    <name evidence="11" type="ORF">AMSG_10565</name>
</gene>
<keyword evidence="8 9" id="KW-0472">Membrane</keyword>
<name>A0A0L0DS92_THETB</name>
<dbReference type="OrthoDB" id="409586at2759"/>
<feature type="repeat" description="Solcar" evidence="9">
    <location>
        <begin position="1"/>
        <end position="66"/>
    </location>
</feature>
<dbReference type="RefSeq" id="XP_013753496.1">
    <property type="nucleotide sequence ID" value="XM_013898042.1"/>
</dbReference>
<organism evidence="11 12">
    <name type="scientific">Thecamonas trahens ATCC 50062</name>
    <dbReference type="NCBI Taxonomy" id="461836"/>
    <lineage>
        <taxon>Eukaryota</taxon>
        <taxon>Apusozoa</taxon>
        <taxon>Apusomonadida</taxon>
        <taxon>Apusomonadidae</taxon>
        <taxon>Thecamonas</taxon>
    </lineage>
</organism>
<evidence type="ECO:0000256" key="9">
    <source>
        <dbReference type="PROSITE-ProRule" id="PRU00282"/>
    </source>
</evidence>
<feature type="repeat" description="Solcar" evidence="9">
    <location>
        <begin position="83"/>
        <end position="174"/>
    </location>
</feature>
<keyword evidence="12" id="KW-1185">Reference proteome</keyword>
<reference evidence="11 12" key="1">
    <citation type="submission" date="2010-05" db="EMBL/GenBank/DDBJ databases">
        <title>The Genome Sequence of Thecamonas trahens ATCC 50062.</title>
        <authorList>
            <consortium name="The Broad Institute Genome Sequencing Platform"/>
            <person name="Russ C."/>
            <person name="Cuomo C."/>
            <person name="Shea T."/>
            <person name="Young S.K."/>
            <person name="Zeng Q."/>
            <person name="Koehrsen M."/>
            <person name="Haas B."/>
            <person name="Borodovsky M."/>
            <person name="Guigo R."/>
            <person name="Alvarado L."/>
            <person name="Berlin A."/>
            <person name="Bochicchio J."/>
            <person name="Borenstein D."/>
            <person name="Chapman S."/>
            <person name="Chen Z."/>
            <person name="Freedman E."/>
            <person name="Gellesch M."/>
            <person name="Goldberg J."/>
            <person name="Griggs A."/>
            <person name="Gujja S."/>
            <person name="Heilman E."/>
            <person name="Heiman D."/>
            <person name="Hepburn T."/>
            <person name="Howarth C."/>
            <person name="Jen D."/>
            <person name="Larson L."/>
            <person name="Mehta T."/>
            <person name="Park D."/>
            <person name="Pearson M."/>
            <person name="Roberts A."/>
            <person name="Saif S."/>
            <person name="Shenoy N."/>
            <person name="Sisk P."/>
            <person name="Stolte C."/>
            <person name="Sykes S."/>
            <person name="Thomson T."/>
            <person name="Walk T."/>
            <person name="White J."/>
            <person name="Yandava C."/>
            <person name="Burger G."/>
            <person name="Gray M.W."/>
            <person name="Holland P.W.H."/>
            <person name="King N."/>
            <person name="Lang F.B.F."/>
            <person name="Roger A.J."/>
            <person name="Ruiz-Trillo I."/>
            <person name="Lander E."/>
            <person name="Nusbaum C."/>
        </authorList>
    </citation>
    <scope>NUCLEOTIDE SEQUENCE [LARGE SCALE GENOMIC DNA]</scope>
    <source>
        <strain evidence="11 12">ATCC 50062</strain>
    </source>
</reference>
<evidence type="ECO:0000256" key="3">
    <source>
        <dbReference type="ARBA" id="ARBA00022448"/>
    </source>
</evidence>
<evidence type="ECO:0000256" key="4">
    <source>
        <dbReference type="ARBA" id="ARBA00022692"/>
    </source>
</evidence>
<dbReference type="SUPFAM" id="SSF103506">
    <property type="entry name" value="Mitochondrial carrier"/>
    <property type="match status" value="1"/>
</dbReference>
<proteinExistence type="inferred from homology"/>
<evidence type="ECO:0000256" key="1">
    <source>
        <dbReference type="ARBA" id="ARBA00004225"/>
    </source>
</evidence>
<dbReference type="GO" id="GO:0031966">
    <property type="term" value="C:mitochondrial membrane"/>
    <property type="evidence" value="ECO:0007669"/>
    <property type="project" value="UniProtKB-SubCell"/>
</dbReference>
<dbReference type="Proteomes" id="UP000054408">
    <property type="component" value="Unassembled WGS sequence"/>
</dbReference>
<dbReference type="AlphaFoldDB" id="A0A0L0DS92"/>
<dbReference type="Pfam" id="PF00153">
    <property type="entry name" value="Mito_carr"/>
    <property type="match status" value="3"/>
</dbReference>
<evidence type="ECO:0000256" key="10">
    <source>
        <dbReference type="RuleBase" id="RU000488"/>
    </source>
</evidence>
<dbReference type="Gene3D" id="1.50.40.10">
    <property type="entry name" value="Mitochondrial carrier domain"/>
    <property type="match status" value="1"/>
</dbReference>
<dbReference type="STRING" id="461836.A0A0L0DS92"/>
<dbReference type="EMBL" id="GL349492">
    <property type="protein sequence ID" value="KNC54906.1"/>
    <property type="molecule type" value="Genomic_DNA"/>
</dbReference>
<keyword evidence="6" id="KW-1133">Transmembrane helix</keyword>
<keyword evidence="5" id="KW-0677">Repeat</keyword>
<dbReference type="InterPro" id="IPR018108">
    <property type="entry name" value="MCP_transmembrane"/>
</dbReference>
<accession>A0A0L0DS92</accession>
<dbReference type="eggNOG" id="KOG0758">
    <property type="taxonomic scope" value="Eukaryota"/>
</dbReference>
<dbReference type="OMA" id="CLMRSIP"/>
<keyword evidence="3 10" id="KW-0813">Transport</keyword>
<evidence type="ECO:0000313" key="12">
    <source>
        <dbReference type="Proteomes" id="UP000054408"/>
    </source>
</evidence>
<protein>
    <submittedName>
        <fullName evidence="11">Substrate carrier family protein G</fullName>
    </submittedName>
</protein>
<dbReference type="PANTHER" id="PTHR45624">
    <property type="entry name" value="MITOCHONDRIAL BASIC AMINO ACIDS TRANSPORTER-RELATED"/>
    <property type="match status" value="1"/>
</dbReference>
<evidence type="ECO:0000256" key="2">
    <source>
        <dbReference type="ARBA" id="ARBA00006375"/>
    </source>
</evidence>
<dbReference type="PROSITE" id="PS50920">
    <property type="entry name" value="SOLCAR"/>
    <property type="match status" value="3"/>
</dbReference>
<dbReference type="GO" id="GO:0022857">
    <property type="term" value="F:transmembrane transporter activity"/>
    <property type="evidence" value="ECO:0007669"/>
    <property type="project" value="TreeGrafter"/>
</dbReference>
<dbReference type="InterPro" id="IPR023395">
    <property type="entry name" value="MCP_dom_sf"/>
</dbReference>
<dbReference type="PRINTS" id="PR00926">
    <property type="entry name" value="MITOCARRIER"/>
</dbReference>
<evidence type="ECO:0000313" key="11">
    <source>
        <dbReference type="EMBL" id="KNC54906.1"/>
    </source>
</evidence>
<evidence type="ECO:0000256" key="7">
    <source>
        <dbReference type="ARBA" id="ARBA00023128"/>
    </source>
</evidence>
<evidence type="ECO:0000256" key="5">
    <source>
        <dbReference type="ARBA" id="ARBA00022737"/>
    </source>
</evidence>
<feature type="repeat" description="Solcar" evidence="9">
    <location>
        <begin position="182"/>
        <end position="271"/>
    </location>
</feature>
<evidence type="ECO:0000256" key="6">
    <source>
        <dbReference type="ARBA" id="ARBA00022989"/>
    </source>
</evidence>
<comment type="subcellular location">
    <subcellularLocation>
        <location evidence="1">Mitochondrion membrane</location>
        <topology evidence="1">Multi-pass membrane protein</topology>
    </subcellularLocation>
</comment>
<dbReference type="InterPro" id="IPR002067">
    <property type="entry name" value="MCP"/>
</dbReference>
<keyword evidence="7" id="KW-0496">Mitochondrion</keyword>
<dbReference type="GeneID" id="25568760"/>
<dbReference type="PANTHER" id="PTHR45624:SF24">
    <property type="entry name" value="MITOCHONDRIAL SUBSTRATE CARRIER FAMILY PROTEIN G"/>
    <property type="match status" value="1"/>
</dbReference>
<comment type="similarity">
    <text evidence="2 10">Belongs to the mitochondrial carrier (TC 2.A.29) family.</text>
</comment>
<evidence type="ECO:0000256" key="8">
    <source>
        <dbReference type="ARBA" id="ARBA00023136"/>
    </source>
</evidence>
<dbReference type="InterPro" id="IPR050567">
    <property type="entry name" value="Mitochondrial_Carrier"/>
</dbReference>
<sequence>MVDTIKVRLQTQVAGAEMYSGMMDCARKTLAEEGLAGLYKGAASPLAGAAAHNAFLFLINGLAKSWLLSLKPPRAEGDPPHTLSVADQFAAGAIAGGFISIVETPIDLFKVKLQVQRGAKDAVGHEYSGVFDAAGKVFRAHGIRGWYQGVTATIARNVPAFSLYFGSFNWATKTLTAPDERPTVLTSFLAGSLAGGMFWAPIYPLEMVKTVMQSQPSEPAARKYASTIAATRGILADSGIAGFYRGYLPAVIRAVPVNGAIFAGFAFTKRILDGNSDDDMH</sequence>
<keyword evidence="4 9" id="KW-0812">Transmembrane</keyword>